<gene>
    <name evidence="1" type="ORF">UFOVP1596_51</name>
</gene>
<reference evidence="1" key="1">
    <citation type="submission" date="2020-05" db="EMBL/GenBank/DDBJ databases">
        <authorList>
            <person name="Chiriac C."/>
            <person name="Salcher M."/>
            <person name="Ghai R."/>
            <person name="Kavagutti S V."/>
        </authorList>
    </citation>
    <scope>NUCLEOTIDE SEQUENCE</scope>
</reference>
<organism evidence="1">
    <name type="scientific">uncultured Caudovirales phage</name>
    <dbReference type="NCBI Taxonomy" id="2100421"/>
    <lineage>
        <taxon>Viruses</taxon>
        <taxon>Duplodnaviria</taxon>
        <taxon>Heunggongvirae</taxon>
        <taxon>Uroviricota</taxon>
        <taxon>Caudoviricetes</taxon>
        <taxon>Peduoviridae</taxon>
        <taxon>Maltschvirus</taxon>
        <taxon>Maltschvirus maltsch</taxon>
    </lineage>
</organism>
<evidence type="ECO:0000313" key="1">
    <source>
        <dbReference type="EMBL" id="CAB4218908.1"/>
    </source>
</evidence>
<name>A0A6J5STP1_9CAUD</name>
<sequence>MSETIQQVENRLIDNKNADPALAGLNSPSQVALWRAFLNTIASGLKYFADLLDIYKAEVETIVELSPPHTGPWWIAQVKKFQYGDAITLVNFVPTYATIDTTKQIITQVAVTVPKSKVIQIKVAKGTTPGPLAGGEISAFQAYVDQISDVDVTPNVISVAADKLWITGTIFYNGQYQATIQVEVIGAIKAFISALPFNGQVKIISIIDAIQSVRGVTDVQIFSIAARKDSTAFISRSFFSRYYNTYAGYIVEETTGGEDFASTLTFTVANT</sequence>
<dbReference type="EMBL" id="LR797460">
    <property type="protein sequence ID" value="CAB4218908.1"/>
    <property type="molecule type" value="Genomic_DNA"/>
</dbReference>
<proteinExistence type="predicted"/>
<accession>A0A6J5STP1</accession>
<protein>
    <submittedName>
        <fullName evidence="1">Uncharacterized protein</fullName>
    </submittedName>
</protein>